<keyword evidence="2" id="KW-1185">Reference proteome</keyword>
<dbReference type="AlphaFoldDB" id="A0A518EWS1"/>
<name>A0A518EWS1_9BACT</name>
<proteinExistence type="predicted"/>
<reference evidence="1 2" key="1">
    <citation type="submission" date="2019-02" db="EMBL/GenBank/DDBJ databases">
        <title>Deep-cultivation of Planctomycetes and their phenomic and genomic characterization uncovers novel biology.</title>
        <authorList>
            <person name="Wiegand S."/>
            <person name="Jogler M."/>
            <person name="Boedeker C."/>
            <person name="Pinto D."/>
            <person name="Vollmers J."/>
            <person name="Rivas-Marin E."/>
            <person name="Kohn T."/>
            <person name="Peeters S.H."/>
            <person name="Heuer A."/>
            <person name="Rast P."/>
            <person name="Oberbeckmann S."/>
            <person name="Bunk B."/>
            <person name="Jeske O."/>
            <person name="Meyerdierks A."/>
            <person name="Storesund J.E."/>
            <person name="Kallscheuer N."/>
            <person name="Luecker S."/>
            <person name="Lage O.M."/>
            <person name="Pohl T."/>
            <person name="Merkel B.J."/>
            <person name="Hornburger P."/>
            <person name="Mueller R.-W."/>
            <person name="Bruemmer F."/>
            <person name="Labrenz M."/>
            <person name="Spormann A.M."/>
            <person name="Op den Camp H."/>
            <person name="Overmann J."/>
            <person name="Amann R."/>
            <person name="Jetten M.S.M."/>
            <person name="Mascher T."/>
            <person name="Medema M.H."/>
            <person name="Devos D.P."/>
            <person name="Kaster A.-K."/>
            <person name="Ovreas L."/>
            <person name="Rohde M."/>
            <person name="Galperin M.Y."/>
            <person name="Jogler C."/>
        </authorList>
    </citation>
    <scope>NUCLEOTIDE SEQUENCE [LARGE SCALE GENOMIC DNA]</scope>
    <source>
        <strain evidence="1 2">Poly30</strain>
    </source>
</reference>
<gene>
    <name evidence="1" type="ORF">Poly30_40760</name>
</gene>
<accession>A0A518EWS1</accession>
<sequence length="65" mass="7837">MHSVARRSFPGLKRSATGLWNVAKERICISMAAMRWRRSDGPLRMPWTGQRFSQKFRWLRYPYHL</sequence>
<evidence type="ECO:0000313" key="1">
    <source>
        <dbReference type="EMBL" id="QDV08528.1"/>
    </source>
</evidence>
<dbReference type="EMBL" id="CP036434">
    <property type="protein sequence ID" value="QDV08528.1"/>
    <property type="molecule type" value="Genomic_DNA"/>
</dbReference>
<organism evidence="1 2">
    <name type="scientific">Saltatorellus ferox</name>
    <dbReference type="NCBI Taxonomy" id="2528018"/>
    <lineage>
        <taxon>Bacteria</taxon>
        <taxon>Pseudomonadati</taxon>
        <taxon>Planctomycetota</taxon>
        <taxon>Planctomycetia</taxon>
        <taxon>Planctomycetia incertae sedis</taxon>
        <taxon>Saltatorellus</taxon>
    </lineage>
</organism>
<evidence type="ECO:0000313" key="2">
    <source>
        <dbReference type="Proteomes" id="UP000320390"/>
    </source>
</evidence>
<dbReference type="Proteomes" id="UP000320390">
    <property type="component" value="Chromosome"/>
</dbReference>
<protein>
    <submittedName>
        <fullName evidence="1">Uncharacterized protein</fullName>
    </submittedName>
</protein>